<dbReference type="GO" id="GO:0003678">
    <property type="term" value="F:DNA helicase activity"/>
    <property type="evidence" value="ECO:0007669"/>
    <property type="project" value="TreeGrafter"/>
</dbReference>
<dbReference type="InterPro" id="IPR011545">
    <property type="entry name" value="DEAD/DEAH_box_helicase_dom"/>
</dbReference>
<dbReference type="Pfam" id="PF17757">
    <property type="entry name" value="UvrB_inter"/>
    <property type="match status" value="1"/>
</dbReference>
<keyword evidence="6 9" id="KW-0067">ATP-binding</keyword>
<evidence type="ECO:0000259" key="10">
    <source>
        <dbReference type="PROSITE" id="PS51192"/>
    </source>
</evidence>
<dbReference type="InterPro" id="IPR003711">
    <property type="entry name" value="CarD-like/TRCF_RID"/>
</dbReference>
<proteinExistence type="inferred from homology"/>
<evidence type="ECO:0000256" key="5">
    <source>
        <dbReference type="ARBA" id="ARBA00022806"/>
    </source>
</evidence>
<dbReference type="Gene3D" id="2.40.10.170">
    <property type="match status" value="1"/>
</dbReference>
<dbReference type="EMBL" id="JAGTAR010000001">
    <property type="protein sequence ID" value="MBR8534222.1"/>
    <property type="molecule type" value="Genomic_DNA"/>
</dbReference>
<evidence type="ECO:0000256" key="1">
    <source>
        <dbReference type="ARBA" id="ARBA00022490"/>
    </source>
</evidence>
<evidence type="ECO:0000256" key="3">
    <source>
        <dbReference type="ARBA" id="ARBA00022763"/>
    </source>
</evidence>
<dbReference type="InterPro" id="IPR014001">
    <property type="entry name" value="Helicase_ATP-bd"/>
</dbReference>
<reference evidence="12" key="2">
    <citation type="submission" date="2021-04" db="EMBL/GenBank/DDBJ databases">
        <authorList>
            <person name="Zhang T."/>
            <person name="Zhang Y."/>
            <person name="Lu D."/>
            <person name="Zuo D."/>
            <person name="Du Z."/>
        </authorList>
    </citation>
    <scope>NUCLEOTIDE SEQUENCE</scope>
    <source>
        <strain evidence="12">JR1</strain>
    </source>
</reference>
<protein>
    <recommendedName>
        <fullName evidence="9">Transcription-repair-coupling factor</fullName>
        <shortName evidence="9">TRCF</shortName>
        <ecNumber evidence="9">3.6.4.-</ecNumber>
    </recommendedName>
</protein>
<feature type="domain" description="Helicase C-terminal" evidence="11">
    <location>
        <begin position="754"/>
        <end position="908"/>
    </location>
</feature>
<dbReference type="PROSITE" id="PS51192">
    <property type="entry name" value="HELICASE_ATP_BIND_1"/>
    <property type="match status" value="1"/>
</dbReference>
<dbReference type="SMART" id="SM00982">
    <property type="entry name" value="TRCF"/>
    <property type="match status" value="1"/>
</dbReference>
<evidence type="ECO:0000256" key="9">
    <source>
        <dbReference type="HAMAP-Rule" id="MF_00969"/>
    </source>
</evidence>
<comment type="subcellular location">
    <subcellularLocation>
        <location evidence="9">Cytoplasm</location>
    </subcellularLocation>
</comment>
<evidence type="ECO:0000256" key="7">
    <source>
        <dbReference type="ARBA" id="ARBA00023125"/>
    </source>
</evidence>
<keyword evidence="5" id="KW-0347">Helicase</keyword>
<dbReference type="InterPro" id="IPR004576">
    <property type="entry name" value="Mfd"/>
</dbReference>
<dbReference type="SUPFAM" id="SSF52540">
    <property type="entry name" value="P-loop containing nucleoside triphosphate hydrolases"/>
    <property type="match status" value="3"/>
</dbReference>
<dbReference type="PANTHER" id="PTHR47964:SF1">
    <property type="entry name" value="ATP-DEPENDENT DNA HELICASE HOMOLOG RECG, CHLOROPLASTIC"/>
    <property type="match status" value="1"/>
</dbReference>
<dbReference type="CDD" id="cd17991">
    <property type="entry name" value="DEXHc_TRCF"/>
    <property type="match status" value="1"/>
</dbReference>
<evidence type="ECO:0000256" key="2">
    <source>
        <dbReference type="ARBA" id="ARBA00022741"/>
    </source>
</evidence>
<dbReference type="InterPro" id="IPR041471">
    <property type="entry name" value="UvrB_inter"/>
</dbReference>
<keyword evidence="2 9" id="KW-0547">Nucleotide-binding</keyword>
<feature type="domain" description="Helicase ATP-binding" evidence="10">
    <location>
        <begin position="572"/>
        <end position="733"/>
    </location>
</feature>
<keyword evidence="4 9" id="KW-0378">Hydrolase</keyword>
<evidence type="ECO:0000256" key="6">
    <source>
        <dbReference type="ARBA" id="ARBA00022840"/>
    </source>
</evidence>
<dbReference type="GO" id="GO:0005737">
    <property type="term" value="C:cytoplasm"/>
    <property type="evidence" value="ECO:0007669"/>
    <property type="project" value="UniProtKB-SubCell"/>
</dbReference>
<keyword evidence="7 9" id="KW-0238">DNA-binding</keyword>
<dbReference type="Gene3D" id="3.40.50.300">
    <property type="entry name" value="P-loop containing nucleotide triphosphate hydrolases"/>
    <property type="match status" value="3"/>
</dbReference>
<dbReference type="Pfam" id="PF00270">
    <property type="entry name" value="DEAD"/>
    <property type="match status" value="1"/>
</dbReference>
<comment type="caution">
    <text evidence="12">The sequence shown here is derived from an EMBL/GenBank/DDBJ whole genome shotgun (WGS) entry which is preliminary data.</text>
</comment>
<evidence type="ECO:0000313" key="12">
    <source>
        <dbReference type="EMBL" id="MBR8534222.1"/>
    </source>
</evidence>
<dbReference type="Pfam" id="PF00271">
    <property type="entry name" value="Helicase_C"/>
    <property type="match status" value="1"/>
</dbReference>
<dbReference type="GO" id="GO:0006355">
    <property type="term" value="P:regulation of DNA-templated transcription"/>
    <property type="evidence" value="ECO:0007669"/>
    <property type="project" value="UniProtKB-UniRule"/>
</dbReference>
<comment type="similarity">
    <text evidence="9">In the C-terminal section; belongs to the helicase family. RecG subfamily.</text>
</comment>
<dbReference type="SMART" id="SM01058">
    <property type="entry name" value="CarD_TRCF"/>
    <property type="match status" value="1"/>
</dbReference>
<dbReference type="PROSITE" id="PS51194">
    <property type="entry name" value="HELICASE_CTER"/>
    <property type="match status" value="1"/>
</dbReference>
<dbReference type="InterPro" id="IPR036101">
    <property type="entry name" value="CarD-like/TRCF_RID_sf"/>
</dbReference>
<evidence type="ECO:0000259" key="11">
    <source>
        <dbReference type="PROSITE" id="PS51194"/>
    </source>
</evidence>
<reference evidence="12" key="1">
    <citation type="journal article" date="2018" name="Int. J. Syst. Evol. Microbiol.">
        <title>Carboxylicivirga sediminis sp. nov., isolated from coastal sediment.</title>
        <authorList>
            <person name="Wang F.Q."/>
            <person name="Ren L.H."/>
            <person name="Zou R.J."/>
            <person name="Sun Y.Z."/>
            <person name="Liu X.J."/>
            <person name="Jiang F."/>
            <person name="Liu L.J."/>
        </authorList>
    </citation>
    <scope>NUCLEOTIDE SEQUENCE</scope>
    <source>
        <strain evidence="12">JR1</strain>
    </source>
</reference>
<dbReference type="Pfam" id="PF03461">
    <property type="entry name" value="TRCF"/>
    <property type="match status" value="1"/>
</dbReference>
<comment type="similarity">
    <text evidence="9">In the N-terminal section; belongs to the UvrB family.</text>
</comment>
<dbReference type="SUPFAM" id="SSF143517">
    <property type="entry name" value="TRCF domain-like"/>
    <property type="match status" value="1"/>
</dbReference>
<dbReference type="SMART" id="SM00487">
    <property type="entry name" value="DEXDc"/>
    <property type="match status" value="1"/>
</dbReference>
<dbReference type="GO" id="GO:0005524">
    <property type="term" value="F:ATP binding"/>
    <property type="evidence" value="ECO:0007669"/>
    <property type="project" value="UniProtKB-UniRule"/>
</dbReference>
<evidence type="ECO:0000256" key="4">
    <source>
        <dbReference type="ARBA" id="ARBA00022801"/>
    </source>
</evidence>
<evidence type="ECO:0000313" key="13">
    <source>
        <dbReference type="Proteomes" id="UP000679220"/>
    </source>
</evidence>
<dbReference type="PANTHER" id="PTHR47964">
    <property type="entry name" value="ATP-DEPENDENT DNA HELICASE HOMOLOG RECG, CHLOROPLASTIC"/>
    <property type="match status" value="1"/>
</dbReference>
<dbReference type="Gene3D" id="3.30.2060.10">
    <property type="entry name" value="Penicillin-binding protein 1b domain"/>
    <property type="match status" value="1"/>
</dbReference>
<dbReference type="SUPFAM" id="SSF141259">
    <property type="entry name" value="CarD-like"/>
    <property type="match status" value="1"/>
</dbReference>
<dbReference type="InterPro" id="IPR001650">
    <property type="entry name" value="Helicase_C-like"/>
</dbReference>
<name>A0A941IX29_9BACT</name>
<dbReference type="Pfam" id="PF02559">
    <property type="entry name" value="CarD_TRCF_RID"/>
    <property type="match status" value="1"/>
</dbReference>
<dbReference type="HAMAP" id="MF_00969">
    <property type="entry name" value="TRCF"/>
    <property type="match status" value="1"/>
</dbReference>
<dbReference type="GO" id="GO:0000716">
    <property type="term" value="P:transcription-coupled nucleotide-excision repair, DNA damage recognition"/>
    <property type="evidence" value="ECO:0007669"/>
    <property type="project" value="UniProtKB-UniRule"/>
</dbReference>
<dbReference type="GO" id="GO:0016787">
    <property type="term" value="F:hydrolase activity"/>
    <property type="evidence" value="ECO:0007669"/>
    <property type="project" value="UniProtKB-KW"/>
</dbReference>
<dbReference type="Gene3D" id="3.90.1150.50">
    <property type="entry name" value="Transcription-repair-coupling factor, D7 domain"/>
    <property type="match status" value="1"/>
</dbReference>
<dbReference type="SMART" id="SM00490">
    <property type="entry name" value="HELICc"/>
    <property type="match status" value="1"/>
</dbReference>
<keyword evidence="3 9" id="KW-0227">DNA damage</keyword>
<dbReference type="InterPro" id="IPR005118">
    <property type="entry name" value="TRCF_C"/>
</dbReference>
<dbReference type="EC" id="3.6.4.-" evidence="9"/>
<dbReference type="InterPro" id="IPR037235">
    <property type="entry name" value="TRCF-like_C_D7"/>
</dbReference>
<dbReference type="InterPro" id="IPR047112">
    <property type="entry name" value="RecG/Mfd"/>
</dbReference>
<keyword evidence="1 9" id="KW-0963">Cytoplasm</keyword>
<sequence length="1118" mass="128021">MEVSQILELYQQNERVQTLKAALNSKQSRSCLKGLSGSLKAVMLASTTAEGPHLVILNDREEAAYLYNDIAQLCGSQRVSFLPSSYKRSPEYGQKDSQNVLLRTEALSQLQSGRKELFVFTYPEALVEKVLSAELLDENRLIINKGDQLDISFITDILNEYHFQRVDFVFEPGQYSVRGSIIDVYSFSDEDPYRIDFFGDEVDSIRKFNLENQLSKEKLEQVTVVPNLTENQNNKSLTALSAYLPDNCKLWLDDFDFIEQRMSLIADKIAEQTYEVDEDDDKIYHFLAPEDICLFREFFKGCQSYPIVAMSKPSLLDDAATIEFNSSPQPVFHKNFELLEQNLKEKQSEQYDCYILSDNPKQFERLKAIFHDRGIKLKYDEINHSLHEGFIDHDASLCFYTDHQIFERYHKFSLRTEKAKAAQQAISLKELNRLNPGDFVVHIDHGVGRFGGLVTQNINGQPQEAIRLVYRDNDVLLVNLHSLHRISKFKGKDGTPPKINKLGTAAWQKLKEKTKSKVKDIARELIALYAKRKAEPGFRYSPDTYLQTELEASFFFEDTPDQTKATVAVKDDMEKTTPMDRLVCGDVGFGKTEIAIRAAFKAIADNKQVAVLVPTTILALQHYQTFKERLKDFPANIEYVSRLRKPKDTKAALKKLKEGQVDILIGTHRLTGKDVEFKDLGLLIIDEEQRFGVAIKEKLKQLKVNVDTLTLTATPIPRTLQFSLMGARDLSILNTAPPNRHPIITELHVMNEEIIKEAILYEVERGGQVFFINNRVQNIQEVEAMVNRILPDIKTVVAHGQMEGPKLERIMLDFIEGEYDVLIATTIIESGLDIPNANTIIINNAHNFGLSELHQLRGRVGRSNKKAFCYLMAPPLSTLTQEARRRLKIVEEFSDLGSGFNIAMQDLDIRGAGDVLGGEQSGFISDIGYETYQRILNEALLELRETEYKETFEDEENNATPTVFVTDCLIETDTELRLPESYIENVAERMHLYRELDNMEEEADVLAFENNLIDRFGPIPEAGQRLFELVRIRRMAKQLGIEKIIFKNNLLYLYFVSNQDSPFYQSALFSNTLMWIQHNSKKATMKEGKSKLYLMVRDIQSIKEVKDLVSDMQEKIMQ</sequence>
<dbReference type="AlphaFoldDB" id="A0A941IX29"/>
<dbReference type="GO" id="GO:0003684">
    <property type="term" value="F:damaged DNA binding"/>
    <property type="evidence" value="ECO:0007669"/>
    <property type="project" value="InterPro"/>
</dbReference>
<dbReference type="Proteomes" id="UP000679220">
    <property type="component" value="Unassembled WGS sequence"/>
</dbReference>
<keyword evidence="13" id="KW-1185">Reference proteome</keyword>
<comment type="function">
    <text evidence="9">Couples transcription and DNA repair by recognizing RNA polymerase (RNAP) stalled at DNA lesions. Mediates ATP-dependent release of RNAP and its truncated transcript from the DNA, and recruitment of nucleotide excision repair machinery to the damaged site.</text>
</comment>
<organism evidence="12 13">
    <name type="scientific">Carboxylicivirga sediminis</name>
    <dbReference type="NCBI Taxonomy" id="2006564"/>
    <lineage>
        <taxon>Bacteria</taxon>
        <taxon>Pseudomonadati</taxon>
        <taxon>Bacteroidota</taxon>
        <taxon>Bacteroidia</taxon>
        <taxon>Marinilabiliales</taxon>
        <taxon>Marinilabiliaceae</taxon>
        <taxon>Carboxylicivirga</taxon>
    </lineage>
</organism>
<dbReference type="NCBIfam" id="TIGR00580">
    <property type="entry name" value="mfd"/>
    <property type="match status" value="1"/>
</dbReference>
<dbReference type="RefSeq" id="WP_212188123.1">
    <property type="nucleotide sequence ID" value="NZ_JAGTAR010000001.1"/>
</dbReference>
<evidence type="ECO:0000256" key="8">
    <source>
        <dbReference type="ARBA" id="ARBA00023204"/>
    </source>
</evidence>
<accession>A0A941IX29</accession>
<dbReference type="InterPro" id="IPR027417">
    <property type="entry name" value="P-loop_NTPase"/>
</dbReference>
<keyword evidence="8 9" id="KW-0234">DNA repair</keyword>
<gene>
    <name evidence="9 12" type="primary">mfd</name>
    <name evidence="12" type="ORF">KDU71_01505</name>
</gene>